<evidence type="ECO:0000313" key="2">
    <source>
        <dbReference type="EMBL" id="SEH12710.1"/>
    </source>
</evidence>
<dbReference type="Pfam" id="PF26420">
    <property type="entry name" value="Halo_prof"/>
    <property type="match status" value="2"/>
</dbReference>
<feature type="domain" description="Profilin fold" evidence="1">
    <location>
        <begin position="113"/>
        <end position="208"/>
    </location>
</feature>
<dbReference type="Proteomes" id="UP000199112">
    <property type="component" value="Unassembled WGS sequence"/>
</dbReference>
<reference evidence="3" key="1">
    <citation type="submission" date="2016-10" db="EMBL/GenBank/DDBJ databases">
        <authorList>
            <person name="Varghese N."/>
            <person name="Submissions S."/>
        </authorList>
    </citation>
    <scope>NUCLEOTIDE SEQUENCE [LARGE SCALE GENOMIC DNA]</scope>
    <source>
        <strain evidence="3">CGMCC 1.8981</strain>
    </source>
</reference>
<accession>A0A1H6FR78</accession>
<gene>
    <name evidence="2" type="ORF">SAMN04487967_0928</name>
</gene>
<dbReference type="EMBL" id="FNWL01000001">
    <property type="protein sequence ID" value="SEH12710.1"/>
    <property type="molecule type" value="Genomic_DNA"/>
</dbReference>
<sequence length="342" mass="37813">MFQDVLVDSYDDTIQYTDAFLEQLLDDLEVEIEVREADENEGGGDRIDRRAGRAVAIGLFARLHRVGWVFLDSRDARGIALESLTRTMTNGSEESDEIGGTDGLEAAVDGMDDIAQRRDELAARVRAHAGEIARELAVLQGGDYGQETFDTDAGSWTLKYDAGDVQYLRFDPKSGAETYVVSSKQPPEPEPLETAMADYGAFVATYNEYVRSFDGLLEDVPDEFPEIESTAELVAERDRIVERIREVGNAMASELYRYEGDYGTYATTVSGTRWELKWDEGAVSYLRVGGSDGTYLISQYSPPSAPEVRRLADDVGTFVDAFNEHVRGLEADLSQVSLGEDG</sequence>
<dbReference type="InterPro" id="IPR058872">
    <property type="entry name" value="Halo_prof"/>
</dbReference>
<name>A0A1H6FR78_9EURY</name>
<organism evidence="2 3">
    <name type="scientific">Natronorubrum sediminis</name>
    <dbReference type="NCBI Taxonomy" id="640943"/>
    <lineage>
        <taxon>Archaea</taxon>
        <taxon>Methanobacteriati</taxon>
        <taxon>Methanobacteriota</taxon>
        <taxon>Stenosarchaea group</taxon>
        <taxon>Halobacteria</taxon>
        <taxon>Halobacteriales</taxon>
        <taxon>Natrialbaceae</taxon>
        <taxon>Natronorubrum</taxon>
    </lineage>
</organism>
<proteinExistence type="predicted"/>
<dbReference type="AlphaFoldDB" id="A0A1H6FR78"/>
<protein>
    <recommendedName>
        <fullName evidence="1">Profilin fold domain-containing protein</fullName>
    </recommendedName>
</protein>
<keyword evidence="3" id="KW-1185">Reference proteome</keyword>
<evidence type="ECO:0000259" key="1">
    <source>
        <dbReference type="Pfam" id="PF26420"/>
    </source>
</evidence>
<feature type="domain" description="Profilin fold" evidence="1">
    <location>
        <begin position="233"/>
        <end position="324"/>
    </location>
</feature>
<evidence type="ECO:0000313" key="3">
    <source>
        <dbReference type="Proteomes" id="UP000199112"/>
    </source>
</evidence>